<dbReference type="RefSeq" id="XP_025372790.1">
    <property type="nucleotide sequence ID" value="XM_025511630.1"/>
</dbReference>
<feature type="region of interest" description="Disordered" evidence="7">
    <location>
        <begin position="1363"/>
        <end position="1388"/>
    </location>
</feature>
<accession>A0A316W6T9</accession>
<dbReference type="GeneID" id="37033500"/>
<evidence type="ECO:0000313" key="9">
    <source>
        <dbReference type="Proteomes" id="UP000245783"/>
    </source>
</evidence>
<protein>
    <recommendedName>
        <fullName evidence="10">Galactose oxidase</fullName>
    </recommendedName>
</protein>
<dbReference type="GO" id="GO:0061245">
    <property type="term" value="P:establishment or maintenance of bipolar cell polarity"/>
    <property type="evidence" value="ECO:0007669"/>
    <property type="project" value="TreeGrafter"/>
</dbReference>
<evidence type="ECO:0000256" key="1">
    <source>
        <dbReference type="ARBA" id="ARBA00004496"/>
    </source>
</evidence>
<feature type="compositionally biased region" description="Gly residues" evidence="7">
    <location>
        <begin position="493"/>
        <end position="506"/>
    </location>
</feature>
<dbReference type="SMART" id="SM00612">
    <property type="entry name" value="Kelch"/>
    <property type="match status" value="3"/>
</dbReference>
<dbReference type="SUPFAM" id="SSF117281">
    <property type="entry name" value="Kelch motif"/>
    <property type="match status" value="1"/>
</dbReference>
<dbReference type="InParanoid" id="A0A316W6T9"/>
<evidence type="ECO:0000256" key="4">
    <source>
        <dbReference type="ARBA" id="ARBA00022737"/>
    </source>
</evidence>
<proteinExistence type="predicted"/>
<name>A0A316W6T9_9BASI</name>
<keyword evidence="4" id="KW-0677">Repeat</keyword>
<dbReference type="OrthoDB" id="45365at2759"/>
<evidence type="ECO:0008006" key="10">
    <source>
        <dbReference type="Google" id="ProtNLM"/>
    </source>
</evidence>
<dbReference type="STRING" id="1522189.A0A316W6T9"/>
<dbReference type="PANTHER" id="PTHR23244:SF456">
    <property type="entry name" value="MULTIPLE EPIDERMAL GROWTH FACTOR-LIKE DOMAINS PROTEIN 8"/>
    <property type="match status" value="1"/>
</dbReference>
<evidence type="ECO:0000256" key="5">
    <source>
        <dbReference type="ARBA" id="ARBA00023054"/>
    </source>
</evidence>
<feature type="coiled-coil region" evidence="6">
    <location>
        <begin position="1096"/>
        <end position="1137"/>
    </location>
</feature>
<feature type="compositionally biased region" description="Low complexity" evidence="7">
    <location>
        <begin position="73"/>
        <end position="88"/>
    </location>
</feature>
<sequence length="1507" mass="161546">MGSGPSPVGSSASGPAAGQAGMGPAGASTGPPGAASGFKFGAQTRPDGGASAIPGQVARTRKASEDGAGPGISGLPPSSGPNVGPPVGMQGSTEVGGVPTAGPGGSNIGAGASNAPPRPQGSSAVVYPWSQRTLTMNPPRFLDETRQAPAGALSPSPFPRYGHAANAVASAAGDIYLFGGLVKESVKNDLYTVSVDRVVQSPTGPVGATLVQTTGEIPPPRVGHSTILVSNVLIMWGGDTKVRAEDKQDENLYLLNLSTREWTRVRHSPDNPDAGPVGRYGHTVAIVGSRFFVFGGQVDGSFMNDLWAFDLNSLKSTPSWELIRPTGGNLPPRRTGHASVTHKDRIYIFGGTDGQYHYNDTWAYDITTNTWEELSCIGYIPVPREGHATCLVDDVMYIFGGRGVDGRDLGDLASFKISNQRWYMFANMGPSPSGRSGHVLTTYQNKVVVLGGESFAGGKPDDPAIVYVLDTVKIKYPADNKGASTQQGSRKIGSGGAATGVPGQAGAGANQGPVIDPTRAASPPVQDPRRAASPTQGIRPAQPPNGLLTMMQQGAASPEQAVAARAAPRPPGAQPGQIEPPVRAMSPTQQAVRDQRAAALQTGGAPGQPPPSITAVQQQADNLSGPGSSSGHAQGAYNGARSQRSIENLRGQAASPSSVGISARGLNGMHDRNASPAPAPGDAFHYGRGPSPPTQGVNGYNVGGKQSGSAELEALRKREAWMRAALTLAAKKGFVAPEQLELPDGTSAGSRSSELNIEDIDTGVDGSDKQRIVRALVTLKTQLADAKGTISQQAQNEATRLTEADRARQTAMQEAAFYRAKVHAMESSNPTEVSRLERERTTRMEQQLSDALRENAELVRQTNRARDEVVLEKQLRSAAEERLSETAKRAMAAEAAQMRAHEELAALQKRSHLNESTLRDYQERVTTLTSTAARHQADHETSRSQLDDANMALERHVTALTDLQAALAAATSRAAEHERMHTQHRELVEQHEGTLNRLRSELNSKSLETDSHSRRVKELETLLSRHREEAETHRLASTNGLAQVLQFHQQRNATRSTNELAPQMEQKVRALTDEATSLRALHSESKAHAEATATALQDMRDRNIGLEKQHSGLRSELSAMRSQLAIALQEVGRLKDQASSKDVELRERSRAAEEAEVMTSLLKQFMKERGLAVPGDEELSAKSGYADKRIRELEDEIDARTEDAREAQRRLQEAVGKADALERDLASARSASGSAGGADTEALERRAANAERELAEAVASHRERMATLENDYNTAVSFVKGTEKMLRRMKDELTRFKTENATLQTENASLRAGVEPGGEAATEAARDIEALRNRLVDVTAQSEEVAIENRELERRLATLISEQKEAHDRSRDLQDSRADSTRRQNELETEISRLESNLNSVRRELQETHTLNQHLNNELTQASRSGTAPPAGTASIARDLNTAQAANDQLRGENANLAHRLQETEDKLQLLLGRVESNHEGDNVRYSQASISSELDAWEKANNSGAA</sequence>
<dbReference type="FunFam" id="2.120.10.80:FF:000049">
    <property type="entry name" value="Cell polarity protein (Tea1)"/>
    <property type="match status" value="1"/>
</dbReference>
<feature type="coiled-coil region" evidence="6">
    <location>
        <begin position="841"/>
        <end position="910"/>
    </location>
</feature>
<keyword evidence="2" id="KW-0880">Kelch repeat</keyword>
<feature type="compositionally biased region" description="Low complexity" evidence="7">
    <location>
        <begin position="1"/>
        <end position="19"/>
    </location>
</feature>
<dbReference type="GO" id="GO:0051285">
    <property type="term" value="C:cell cortex of cell tip"/>
    <property type="evidence" value="ECO:0007669"/>
    <property type="project" value="TreeGrafter"/>
</dbReference>
<dbReference type="Pfam" id="PF24681">
    <property type="entry name" value="Kelch_KLHDC2_KLHL20_DRC7"/>
    <property type="match status" value="1"/>
</dbReference>
<evidence type="ECO:0000256" key="6">
    <source>
        <dbReference type="SAM" id="Coils"/>
    </source>
</evidence>
<comment type="subcellular location">
    <subcellularLocation>
        <location evidence="1">Cytoplasm</location>
    </subcellularLocation>
</comment>
<evidence type="ECO:0000256" key="3">
    <source>
        <dbReference type="ARBA" id="ARBA00022490"/>
    </source>
</evidence>
<feature type="region of interest" description="Disordered" evidence="7">
    <location>
        <begin position="479"/>
        <end position="698"/>
    </location>
</feature>
<dbReference type="Gene3D" id="2.120.10.80">
    <property type="entry name" value="Kelch-type beta propeller"/>
    <property type="match status" value="2"/>
</dbReference>
<feature type="compositionally biased region" description="Low complexity" evidence="7">
    <location>
        <begin position="555"/>
        <end position="567"/>
    </location>
</feature>
<dbReference type="EMBL" id="KZ819354">
    <property type="protein sequence ID" value="PWN45630.1"/>
    <property type="molecule type" value="Genomic_DNA"/>
</dbReference>
<keyword evidence="3" id="KW-0963">Cytoplasm</keyword>
<dbReference type="Gene3D" id="1.10.287.2610">
    <property type="match status" value="1"/>
</dbReference>
<organism evidence="8 9">
    <name type="scientific">Ceraceosorus guamensis</name>
    <dbReference type="NCBI Taxonomy" id="1522189"/>
    <lineage>
        <taxon>Eukaryota</taxon>
        <taxon>Fungi</taxon>
        <taxon>Dikarya</taxon>
        <taxon>Basidiomycota</taxon>
        <taxon>Ustilaginomycotina</taxon>
        <taxon>Exobasidiomycetes</taxon>
        <taxon>Ceraceosorales</taxon>
        <taxon>Ceraceosoraceae</taxon>
        <taxon>Ceraceosorus</taxon>
    </lineage>
</organism>
<evidence type="ECO:0000256" key="2">
    <source>
        <dbReference type="ARBA" id="ARBA00022441"/>
    </source>
</evidence>
<dbReference type="PANTHER" id="PTHR23244">
    <property type="entry name" value="KELCH REPEAT DOMAIN"/>
    <property type="match status" value="1"/>
</dbReference>
<feature type="compositionally biased region" description="Polar residues" evidence="7">
    <location>
        <begin position="614"/>
        <end position="632"/>
    </location>
</feature>
<dbReference type="Proteomes" id="UP000245783">
    <property type="component" value="Unassembled WGS sequence"/>
</dbReference>
<keyword evidence="9" id="KW-1185">Reference proteome</keyword>
<dbReference type="InterPro" id="IPR006652">
    <property type="entry name" value="Kelch_1"/>
</dbReference>
<gene>
    <name evidence="8" type="ORF">IE81DRAFT_285305</name>
</gene>
<evidence type="ECO:0000313" key="8">
    <source>
        <dbReference type="EMBL" id="PWN45630.1"/>
    </source>
</evidence>
<evidence type="ECO:0000256" key="7">
    <source>
        <dbReference type="SAM" id="MobiDB-lite"/>
    </source>
</evidence>
<feature type="region of interest" description="Disordered" evidence="7">
    <location>
        <begin position="1"/>
        <end position="124"/>
    </location>
</feature>
<reference evidence="8 9" key="1">
    <citation type="journal article" date="2018" name="Mol. Biol. Evol.">
        <title>Broad Genomic Sampling Reveals a Smut Pathogenic Ancestry of the Fungal Clade Ustilaginomycotina.</title>
        <authorList>
            <person name="Kijpornyongpan T."/>
            <person name="Mondo S.J."/>
            <person name="Barry K."/>
            <person name="Sandor L."/>
            <person name="Lee J."/>
            <person name="Lipzen A."/>
            <person name="Pangilinan J."/>
            <person name="LaButti K."/>
            <person name="Hainaut M."/>
            <person name="Henrissat B."/>
            <person name="Grigoriev I.V."/>
            <person name="Spatafora J.W."/>
            <person name="Aime M.C."/>
        </authorList>
    </citation>
    <scope>NUCLEOTIDE SEQUENCE [LARGE SCALE GENOMIC DNA]</scope>
    <source>
        <strain evidence="8 9">MCA 4658</strain>
    </source>
</reference>
<dbReference type="InterPro" id="IPR015915">
    <property type="entry name" value="Kelch-typ_b-propeller"/>
</dbReference>
<keyword evidence="5 6" id="KW-0175">Coiled coil</keyword>
<feature type="coiled-coil region" evidence="6">
    <location>
        <begin position="960"/>
        <end position="1036"/>
    </location>
</feature>
<dbReference type="FunCoup" id="A0A316W6T9">
    <property type="interactions" value="5"/>
</dbReference>
<feature type="compositionally biased region" description="Low complexity" evidence="7">
    <location>
        <begin position="25"/>
        <end position="37"/>
    </location>
</feature>